<dbReference type="Proteomes" id="UP001499951">
    <property type="component" value="Unassembled WGS sequence"/>
</dbReference>
<keyword evidence="4" id="KW-1185">Reference proteome</keyword>
<feature type="region of interest" description="Disordered" evidence="1">
    <location>
        <begin position="112"/>
        <end position="132"/>
    </location>
</feature>
<feature type="domain" description="DUF6468" evidence="2">
    <location>
        <begin position="39"/>
        <end position="111"/>
    </location>
</feature>
<organism evidence="3 4">
    <name type="scientific">Rhizomicrobium electricum</name>
    <dbReference type="NCBI Taxonomy" id="480070"/>
    <lineage>
        <taxon>Bacteria</taxon>
        <taxon>Pseudomonadati</taxon>
        <taxon>Pseudomonadota</taxon>
        <taxon>Alphaproteobacteria</taxon>
        <taxon>Micropepsales</taxon>
        <taxon>Micropepsaceae</taxon>
        <taxon>Rhizomicrobium</taxon>
    </lineage>
</organism>
<dbReference type="Pfam" id="PF20072">
    <property type="entry name" value="DUF6468"/>
    <property type="match status" value="1"/>
</dbReference>
<dbReference type="EMBL" id="BAAADD010000013">
    <property type="protein sequence ID" value="GAA0587468.1"/>
    <property type="molecule type" value="Genomic_DNA"/>
</dbReference>
<feature type="compositionally biased region" description="Polar residues" evidence="1">
    <location>
        <begin position="112"/>
        <end position="124"/>
    </location>
</feature>
<evidence type="ECO:0000313" key="3">
    <source>
        <dbReference type="EMBL" id="GAA0587468.1"/>
    </source>
</evidence>
<comment type="caution">
    <text evidence="3">The sequence shown here is derived from an EMBL/GenBank/DDBJ whole genome shotgun (WGS) entry which is preliminary data.</text>
</comment>
<proteinExistence type="predicted"/>
<gene>
    <name evidence="3" type="ORF">GCM10008942_40610</name>
</gene>
<evidence type="ECO:0000313" key="4">
    <source>
        <dbReference type="Proteomes" id="UP001499951"/>
    </source>
</evidence>
<sequence length="132" mass="14146">MHATLQAMVSMGLEVLLSVLLAATLVYCIVLERRLASVRKGQDGLKRMIGDLNGAIANAGASLRALKMAAGEAAETLDDRLRRARALSDELSLLTNSGERIAQRFDRAVPMAQQSSSPLPSGSVMNRLKAVR</sequence>
<evidence type="ECO:0000256" key="1">
    <source>
        <dbReference type="SAM" id="MobiDB-lite"/>
    </source>
</evidence>
<name>A0ABN1FBV7_9PROT</name>
<protein>
    <recommendedName>
        <fullName evidence="2">DUF6468 domain-containing protein</fullName>
    </recommendedName>
</protein>
<evidence type="ECO:0000259" key="2">
    <source>
        <dbReference type="Pfam" id="PF20072"/>
    </source>
</evidence>
<dbReference type="InterPro" id="IPR045531">
    <property type="entry name" value="DUF6468"/>
</dbReference>
<reference evidence="3 4" key="1">
    <citation type="journal article" date="2019" name="Int. J. Syst. Evol. Microbiol.">
        <title>The Global Catalogue of Microorganisms (GCM) 10K type strain sequencing project: providing services to taxonomists for standard genome sequencing and annotation.</title>
        <authorList>
            <consortium name="The Broad Institute Genomics Platform"/>
            <consortium name="The Broad Institute Genome Sequencing Center for Infectious Disease"/>
            <person name="Wu L."/>
            <person name="Ma J."/>
        </authorList>
    </citation>
    <scope>NUCLEOTIDE SEQUENCE [LARGE SCALE GENOMIC DNA]</scope>
    <source>
        <strain evidence="3 4">JCM 15089</strain>
    </source>
</reference>
<dbReference type="RefSeq" id="WP_166937453.1">
    <property type="nucleotide sequence ID" value="NZ_BAAADD010000013.1"/>
</dbReference>
<accession>A0ABN1FBV7</accession>